<evidence type="ECO:0000256" key="2">
    <source>
        <dbReference type="SAM" id="MobiDB-lite"/>
    </source>
</evidence>
<protein>
    <submittedName>
        <fullName evidence="3">Uncharacterized protein</fullName>
    </submittedName>
</protein>
<dbReference type="Proteomes" id="UP000242146">
    <property type="component" value="Unassembled WGS sequence"/>
</dbReference>
<gene>
    <name evidence="3" type="ORF">DM01DRAFT_307172</name>
</gene>
<evidence type="ECO:0000256" key="1">
    <source>
        <dbReference type="SAM" id="Coils"/>
    </source>
</evidence>
<name>A0A1X2G4N0_9FUNG</name>
<comment type="caution">
    <text evidence="3">The sequence shown here is derived from an EMBL/GenBank/DDBJ whole genome shotgun (WGS) entry which is preliminary data.</text>
</comment>
<proteinExistence type="predicted"/>
<keyword evidence="4" id="KW-1185">Reference proteome</keyword>
<dbReference type="AlphaFoldDB" id="A0A1X2G4N0"/>
<reference evidence="3 4" key="1">
    <citation type="submission" date="2016-07" db="EMBL/GenBank/DDBJ databases">
        <title>Pervasive Adenine N6-methylation of Active Genes in Fungi.</title>
        <authorList>
            <consortium name="DOE Joint Genome Institute"/>
            <person name="Mondo S.J."/>
            <person name="Dannebaum R.O."/>
            <person name="Kuo R.C."/>
            <person name="Labutti K."/>
            <person name="Haridas S."/>
            <person name="Kuo A."/>
            <person name="Salamov A."/>
            <person name="Ahrendt S.R."/>
            <person name="Lipzen A."/>
            <person name="Sullivan W."/>
            <person name="Andreopoulos W.B."/>
            <person name="Clum A."/>
            <person name="Lindquist E."/>
            <person name="Daum C."/>
            <person name="Ramamoorthy G.K."/>
            <person name="Gryganskyi A."/>
            <person name="Culley D."/>
            <person name="Magnuson J.K."/>
            <person name="James T.Y."/>
            <person name="O'Malley M.A."/>
            <person name="Stajich J.E."/>
            <person name="Spatafora J.W."/>
            <person name="Visel A."/>
            <person name="Grigoriev I.V."/>
        </authorList>
    </citation>
    <scope>NUCLEOTIDE SEQUENCE [LARGE SCALE GENOMIC DNA]</scope>
    <source>
        <strain evidence="3 4">NRRL 3301</strain>
    </source>
</reference>
<dbReference type="EMBL" id="MCGT01000045">
    <property type="protein sequence ID" value="ORX44917.1"/>
    <property type="molecule type" value="Genomic_DNA"/>
</dbReference>
<accession>A0A1X2G4N0</accession>
<evidence type="ECO:0000313" key="4">
    <source>
        <dbReference type="Proteomes" id="UP000242146"/>
    </source>
</evidence>
<feature type="compositionally biased region" description="Acidic residues" evidence="2">
    <location>
        <begin position="247"/>
        <end position="257"/>
    </location>
</feature>
<feature type="compositionally biased region" description="Acidic residues" evidence="2">
    <location>
        <begin position="269"/>
        <end position="289"/>
    </location>
</feature>
<feature type="region of interest" description="Disordered" evidence="2">
    <location>
        <begin position="247"/>
        <end position="289"/>
    </location>
</feature>
<feature type="coiled-coil region" evidence="1">
    <location>
        <begin position="124"/>
        <end position="196"/>
    </location>
</feature>
<keyword evidence="1" id="KW-0175">Coiled coil</keyword>
<organism evidence="3 4">
    <name type="scientific">Hesseltinella vesiculosa</name>
    <dbReference type="NCBI Taxonomy" id="101127"/>
    <lineage>
        <taxon>Eukaryota</taxon>
        <taxon>Fungi</taxon>
        <taxon>Fungi incertae sedis</taxon>
        <taxon>Mucoromycota</taxon>
        <taxon>Mucoromycotina</taxon>
        <taxon>Mucoromycetes</taxon>
        <taxon>Mucorales</taxon>
        <taxon>Cunninghamellaceae</taxon>
        <taxon>Hesseltinella</taxon>
    </lineage>
</organism>
<sequence>MGLNEDEWRSRGMERLGALRSELANINALLSNQVKPADAIGHDPTPSKLPLEETAELVKSLQQRYLDIHATNEHQRDRALVANQLLGQLVAHCANHQLVCTTMADTLKDLSPMRQQLSTVTTCADKLKGKLQALEQRIDQVALDDERRQFDEWKADQEQRWAMEVEQKRQAFKTKKEQMEQSYKDQEAEQTKKRVELYDVTFQAEMEDYRRRRETHVSSLYQVKESDRGSATTLENLRLDDHRAMDDLDSFLSDDEQDTGKSTSKTPLEEEDEDVPGVEILADEDYFSD</sequence>
<dbReference type="OrthoDB" id="2445127at2759"/>
<evidence type="ECO:0000313" key="3">
    <source>
        <dbReference type="EMBL" id="ORX44917.1"/>
    </source>
</evidence>